<sequence length="108" mass="12881">MINISLFLKQNNKNFGSEMYNEAVQDCSSAIQIYPNNIKAYYRQVLAYKAQKKYTDALKVAQTGHEKQPNVKKLYIKDYYINEYQGLIFRFLYLKFLCLIKGKEKFFH</sequence>
<dbReference type="Gene3D" id="1.25.40.10">
    <property type="entry name" value="Tetratricopeptide repeat domain"/>
    <property type="match status" value="1"/>
</dbReference>
<dbReference type="EMBL" id="JARBDR010000214">
    <property type="protein sequence ID" value="KAJ8319507.1"/>
    <property type="molecule type" value="Genomic_DNA"/>
</dbReference>
<protein>
    <submittedName>
        <fullName evidence="1">Uncharacterized protein</fullName>
    </submittedName>
</protein>
<evidence type="ECO:0000313" key="2">
    <source>
        <dbReference type="Proteomes" id="UP001217089"/>
    </source>
</evidence>
<reference evidence="1 2" key="1">
    <citation type="submission" date="2022-12" db="EMBL/GenBank/DDBJ databases">
        <title>Chromosome-level genome of Tegillarca granosa.</title>
        <authorList>
            <person name="Kim J."/>
        </authorList>
    </citation>
    <scope>NUCLEOTIDE SEQUENCE [LARGE SCALE GENOMIC DNA]</scope>
    <source>
        <strain evidence="1">Teg-2019</strain>
        <tissue evidence="1">Adductor muscle</tissue>
    </source>
</reference>
<organism evidence="1 2">
    <name type="scientific">Tegillarca granosa</name>
    <name type="common">Malaysian cockle</name>
    <name type="synonym">Anadara granosa</name>
    <dbReference type="NCBI Taxonomy" id="220873"/>
    <lineage>
        <taxon>Eukaryota</taxon>
        <taxon>Metazoa</taxon>
        <taxon>Spiralia</taxon>
        <taxon>Lophotrochozoa</taxon>
        <taxon>Mollusca</taxon>
        <taxon>Bivalvia</taxon>
        <taxon>Autobranchia</taxon>
        <taxon>Pteriomorphia</taxon>
        <taxon>Arcoida</taxon>
        <taxon>Arcoidea</taxon>
        <taxon>Arcidae</taxon>
        <taxon>Tegillarca</taxon>
    </lineage>
</organism>
<dbReference type="InterPro" id="IPR019734">
    <property type="entry name" value="TPR_rpt"/>
</dbReference>
<gene>
    <name evidence="1" type="ORF">KUTeg_004598</name>
</gene>
<dbReference type="SUPFAM" id="SSF48452">
    <property type="entry name" value="TPR-like"/>
    <property type="match status" value="1"/>
</dbReference>
<keyword evidence="2" id="KW-1185">Reference proteome</keyword>
<dbReference type="Proteomes" id="UP001217089">
    <property type="component" value="Unassembled WGS sequence"/>
</dbReference>
<name>A0ABQ9FQE2_TEGGR</name>
<dbReference type="SMART" id="SM00028">
    <property type="entry name" value="TPR"/>
    <property type="match status" value="2"/>
</dbReference>
<accession>A0ABQ9FQE2</accession>
<comment type="caution">
    <text evidence="1">The sequence shown here is derived from an EMBL/GenBank/DDBJ whole genome shotgun (WGS) entry which is preliminary data.</text>
</comment>
<dbReference type="InterPro" id="IPR011990">
    <property type="entry name" value="TPR-like_helical_dom_sf"/>
</dbReference>
<proteinExistence type="predicted"/>
<evidence type="ECO:0000313" key="1">
    <source>
        <dbReference type="EMBL" id="KAJ8319507.1"/>
    </source>
</evidence>